<evidence type="ECO:0000313" key="3">
    <source>
        <dbReference type="Proteomes" id="UP000700732"/>
    </source>
</evidence>
<keyword evidence="1" id="KW-1133">Transmembrane helix</keyword>
<feature type="transmembrane region" description="Helical" evidence="1">
    <location>
        <begin position="41"/>
        <end position="59"/>
    </location>
</feature>
<name>A0ABR6W9A1_9BACT</name>
<accession>A0ABR6W9A1</accession>
<keyword evidence="1" id="KW-0812">Transmembrane</keyword>
<feature type="transmembrane region" description="Helical" evidence="1">
    <location>
        <begin position="113"/>
        <end position="132"/>
    </location>
</feature>
<dbReference type="EMBL" id="VFIA01000023">
    <property type="protein sequence ID" value="MBC3793140.1"/>
    <property type="molecule type" value="Genomic_DNA"/>
</dbReference>
<protein>
    <submittedName>
        <fullName evidence="2">Membrane protein</fullName>
    </submittedName>
</protein>
<evidence type="ECO:0000256" key="1">
    <source>
        <dbReference type="SAM" id="Phobius"/>
    </source>
</evidence>
<comment type="caution">
    <text evidence="2">The sequence shown here is derived from an EMBL/GenBank/DDBJ whole genome shotgun (WGS) entry which is preliminary data.</text>
</comment>
<evidence type="ECO:0000313" key="2">
    <source>
        <dbReference type="EMBL" id="MBC3793140.1"/>
    </source>
</evidence>
<organism evidence="2 3">
    <name type="scientific">Spirosoma utsteinense</name>
    <dbReference type="NCBI Taxonomy" id="2585773"/>
    <lineage>
        <taxon>Bacteria</taxon>
        <taxon>Pseudomonadati</taxon>
        <taxon>Bacteroidota</taxon>
        <taxon>Cytophagia</taxon>
        <taxon>Cytophagales</taxon>
        <taxon>Cytophagaceae</taxon>
        <taxon>Spirosoma</taxon>
    </lineage>
</organism>
<keyword evidence="1" id="KW-0472">Membrane</keyword>
<reference evidence="2 3" key="1">
    <citation type="submission" date="2019-06" db="EMBL/GenBank/DDBJ databases">
        <title>Spirosoma utsteinense sp. nov. isolated from Antarctic ice-free soils.</title>
        <authorList>
            <person name="Tahon G."/>
        </authorList>
    </citation>
    <scope>NUCLEOTIDE SEQUENCE [LARGE SCALE GENOMIC DNA]</scope>
    <source>
        <strain evidence="2 3">LMG 31447</strain>
    </source>
</reference>
<keyword evidence="3" id="KW-1185">Reference proteome</keyword>
<dbReference type="Proteomes" id="UP000700732">
    <property type="component" value="Unassembled WGS sequence"/>
</dbReference>
<gene>
    <name evidence="2" type="ORF">FH603_3657</name>
</gene>
<sequence length="159" mass="17310">MNLNGAHWHLLVNHLPIIGGLLAMLILGYGLIRRNPSVSQLGFGLFVLMCVATAITNQTGESAEHYLKSINQLNRPLLHAHEEAADLANIGMYLTGLLSLLALVWQRAKQLRFLPAVIFALSLITFGLMANVGRLGGLIMHQELRTESVSTPVVVSPNP</sequence>
<feature type="transmembrane region" description="Helical" evidence="1">
    <location>
        <begin position="87"/>
        <end position="106"/>
    </location>
</feature>
<feature type="transmembrane region" description="Helical" evidence="1">
    <location>
        <begin position="6"/>
        <end position="29"/>
    </location>
</feature>
<dbReference type="RefSeq" id="WP_186738927.1">
    <property type="nucleotide sequence ID" value="NZ_VFIA01000023.1"/>
</dbReference>
<proteinExistence type="predicted"/>